<evidence type="ECO:0000256" key="5">
    <source>
        <dbReference type="ARBA" id="ARBA00022553"/>
    </source>
</evidence>
<keyword evidence="6" id="KW-0808">Transferase</keyword>
<comment type="subcellular location">
    <subcellularLocation>
        <location evidence="2">Cell membrane</location>
        <topology evidence="2">Multi-pass membrane protein</topology>
    </subcellularLocation>
</comment>
<dbReference type="PROSITE" id="PS50109">
    <property type="entry name" value="HIS_KIN"/>
    <property type="match status" value="1"/>
</dbReference>
<keyword evidence="12" id="KW-0902">Two-component regulatory system</keyword>
<keyword evidence="13 15" id="KW-0472">Membrane</keyword>
<dbReference type="SUPFAM" id="SSF55874">
    <property type="entry name" value="ATPase domain of HSP90 chaperone/DNA topoisomerase II/histidine kinase"/>
    <property type="match status" value="1"/>
</dbReference>
<keyword evidence="18" id="KW-1185">Reference proteome</keyword>
<dbReference type="PRINTS" id="PR00344">
    <property type="entry name" value="BCTRLSENSOR"/>
</dbReference>
<dbReference type="InterPro" id="IPR003661">
    <property type="entry name" value="HisK_dim/P_dom"/>
</dbReference>
<dbReference type="Pfam" id="PF00512">
    <property type="entry name" value="HisKA"/>
    <property type="match status" value="1"/>
</dbReference>
<dbReference type="CDD" id="cd00082">
    <property type="entry name" value="HisKA"/>
    <property type="match status" value="1"/>
</dbReference>
<gene>
    <name evidence="17" type="ORF">NC797_08355</name>
</gene>
<dbReference type="PANTHER" id="PTHR45528">
    <property type="entry name" value="SENSOR HISTIDINE KINASE CPXA"/>
    <property type="match status" value="1"/>
</dbReference>
<dbReference type="Proteomes" id="UP001145050">
    <property type="component" value="Unassembled WGS sequence"/>
</dbReference>
<dbReference type="InterPro" id="IPR050398">
    <property type="entry name" value="HssS/ArlS-like"/>
</dbReference>
<dbReference type="InterPro" id="IPR004358">
    <property type="entry name" value="Sig_transdc_His_kin-like_C"/>
</dbReference>
<keyword evidence="4" id="KW-1003">Cell membrane</keyword>
<dbReference type="RefSeq" id="WP_272436324.1">
    <property type="nucleotide sequence ID" value="NZ_JAMQKB010000006.1"/>
</dbReference>
<evidence type="ECO:0000259" key="16">
    <source>
        <dbReference type="PROSITE" id="PS50109"/>
    </source>
</evidence>
<dbReference type="SMART" id="SM00387">
    <property type="entry name" value="HATPase_c"/>
    <property type="match status" value="1"/>
</dbReference>
<sequence length="472" mass="54046">MNFINRYFTNKFKIHADTLMYRFISWYIFSLLLVVIIISLSVMVTVTYFLFEKTNQEMAAIEAKLKSTLAQEEDNYQEELDNILYPDHANYLIEIKSGEDQILARSRGWAETFEGNQEQMEFQNKWLENLIWDQNRGMFLSDYVNWENHNGQQGTFKILVKLGSLQELLLLLTKIVGVTALLGILFGSFLIYRLTKKNLQPLLFVANSMKQIQQFSDLKLRVPIPKGAKELEDLAGTFNNVLDRLDSQYEKEREFTANASHELRTPLAAIRGHLGLLNRWGKMDKKILNQSLKAMSGESKRMERLIHQLLTLSRSSTITFQKSKLHLTKTVKSVIDNYYLPIDRKLLMEGIENDIFILGDEDQIKQVLIILLDNAVKYTDKDGKIHVSLQKQGDLALLKVTDTGIGIPKEDLAKIFQRFYRVDKARARATGGTGLGLSIAKDVVERHNGTIKVNSEMNKGSEFTIILPVAGD</sequence>
<dbReference type="InterPro" id="IPR003594">
    <property type="entry name" value="HATPase_dom"/>
</dbReference>
<evidence type="ECO:0000256" key="10">
    <source>
        <dbReference type="ARBA" id="ARBA00022840"/>
    </source>
</evidence>
<dbReference type="InterPro" id="IPR005467">
    <property type="entry name" value="His_kinase_dom"/>
</dbReference>
<feature type="coiled-coil region" evidence="14">
    <location>
        <begin position="51"/>
        <end position="82"/>
    </location>
</feature>
<accession>A0A9X3WUK8</accession>
<protein>
    <recommendedName>
        <fullName evidence="3">histidine kinase</fullName>
        <ecNumber evidence="3">2.7.13.3</ecNumber>
    </recommendedName>
</protein>
<keyword evidence="14" id="KW-0175">Coiled coil</keyword>
<evidence type="ECO:0000256" key="1">
    <source>
        <dbReference type="ARBA" id="ARBA00000085"/>
    </source>
</evidence>
<evidence type="ECO:0000256" key="2">
    <source>
        <dbReference type="ARBA" id="ARBA00004651"/>
    </source>
</evidence>
<feature type="domain" description="Histidine kinase" evidence="16">
    <location>
        <begin position="258"/>
        <end position="471"/>
    </location>
</feature>
<keyword evidence="11 15" id="KW-1133">Transmembrane helix</keyword>
<dbReference type="Pfam" id="PF02518">
    <property type="entry name" value="HATPase_c"/>
    <property type="match status" value="1"/>
</dbReference>
<evidence type="ECO:0000256" key="9">
    <source>
        <dbReference type="ARBA" id="ARBA00022777"/>
    </source>
</evidence>
<dbReference type="AlphaFoldDB" id="A0A9X3WUK8"/>
<dbReference type="Gene3D" id="1.10.287.130">
    <property type="match status" value="1"/>
</dbReference>
<dbReference type="GO" id="GO:0000155">
    <property type="term" value="F:phosphorelay sensor kinase activity"/>
    <property type="evidence" value="ECO:0007669"/>
    <property type="project" value="InterPro"/>
</dbReference>
<keyword evidence="10" id="KW-0067">ATP-binding</keyword>
<reference evidence="17" key="1">
    <citation type="submission" date="2022-06" db="EMBL/GenBank/DDBJ databases">
        <title>Aquibacillus sp. a new bacterium isolated from soil saline samples.</title>
        <authorList>
            <person name="Galisteo C."/>
            <person name="De La Haba R."/>
            <person name="Sanchez-Porro C."/>
            <person name="Ventosa A."/>
        </authorList>
    </citation>
    <scope>NUCLEOTIDE SEQUENCE</scope>
    <source>
        <strain evidence="17">3ASR75-11</strain>
    </source>
</reference>
<feature type="transmembrane region" description="Helical" evidence="15">
    <location>
        <begin position="26"/>
        <end position="51"/>
    </location>
</feature>
<dbReference type="EMBL" id="JAMQKB010000006">
    <property type="protein sequence ID" value="MDC3424521.1"/>
    <property type="molecule type" value="Genomic_DNA"/>
</dbReference>
<evidence type="ECO:0000256" key="11">
    <source>
        <dbReference type="ARBA" id="ARBA00022989"/>
    </source>
</evidence>
<evidence type="ECO:0000256" key="6">
    <source>
        <dbReference type="ARBA" id="ARBA00022679"/>
    </source>
</evidence>
<keyword evidence="8" id="KW-0547">Nucleotide-binding</keyword>
<dbReference type="GO" id="GO:0005886">
    <property type="term" value="C:plasma membrane"/>
    <property type="evidence" value="ECO:0007669"/>
    <property type="project" value="UniProtKB-SubCell"/>
</dbReference>
<evidence type="ECO:0000256" key="13">
    <source>
        <dbReference type="ARBA" id="ARBA00023136"/>
    </source>
</evidence>
<dbReference type="SUPFAM" id="SSF47384">
    <property type="entry name" value="Homodimeric domain of signal transducing histidine kinase"/>
    <property type="match status" value="1"/>
</dbReference>
<evidence type="ECO:0000256" key="4">
    <source>
        <dbReference type="ARBA" id="ARBA00022475"/>
    </source>
</evidence>
<evidence type="ECO:0000256" key="12">
    <source>
        <dbReference type="ARBA" id="ARBA00023012"/>
    </source>
</evidence>
<keyword evidence="5" id="KW-0597">Phosphoprotein</keyword>
<dbReference type="SMART" id="SM00388">
    <property type="entry name" value="HisKA"/>
    <property type="match status" value="1"/>
</dbReference>
<dbReference type="FunFam" id="3.30.565.10:FF:000006">
    <property type="entry name" value="Sensor histidine kinase WalK"/>
    <property type="match status" value="1"/>
</dbReference>
<evidence type="ECO:0000313" key="17">
    <source>
        <dbReference type="EMBL" id="MDC3424521.1"/>
    </source>
</evidence>
<comment type="catalytic activity">
    <reaction evidence="1">
        <text>ATP + protein L-histidine = ADP + protein N-phospho-L-histidine.</text>
        <dbReference type="EC" id="2.7.13.3"/>
    </reaction>
</comment>
<organism evidence="17 18">
    <name type="scientific">Terrihalobacillus insolitus</name>
    <dbReference type="NCBI Taxonomy" id="2950438"/>
    <lineage>
        <taxon>Bacteria</taxon>
        <taxon>Bacillati</taxon>
        <taxon>Bacillota</taxon>
        <taxon>Bacilli</taxon>
        <taxon>Bacillales</taxon>
        <taxon>Bacillaceae</taxon>
        <taxon>Terrihalobacillus</taxon>
    </lineage>
</organism>
<evidence type="ECO:0000256" key="15">
    <source>
        <dbReference type="SAM" id="Phobius"/>
    </source>
</evidence>
<keyword evidence="7 15" id="KW-0812">Transmembrane</keyword>
<dbReference type="GO" id="GO:0005524">
    <property type="term" value="F:ATP binding"/>
    <property type="evidence" value="ECO:0007669"/>
    <property type="project" value="UniProtKB-KW"/>
</dbReference>
<comment type="caution">
    <text evidence="17">The sequence shown here is derived from an EMBL/GenBank/DDBJ whole genome shotgun (WGS) entry which is preliminary data.</text>
</comment>
<dbReference type="Gene3D" id="3.30.565.10">
    <property type="entry name" value="Histidine kinase-like ATPase, C-terminal domain"/>
    <property type="match status" value="1"/>
</dbReference>
<name>A0A9X3WUK8_9BACI</name>
<evidence type="ECO:0000256" key="3">
    <source>
        <dbReference type="ARBA" id="ARBA00012438"/>
    </source>
</evidence>
<dbReference type="PANTHER" id="PTHR45528:SF1">
    <property type="entry name" value="SENSOR HISTIDINE KINASE CPXA"/>
    <property type="match status" value="1"/>
</dbReference>
<proteinExistence type="predicted"/>
<feature type="transmembrane region" description="Helical" evidence="15">
    <location>
        <begin position="168"/>
        <end position="192"/>
    </location>
</feature>
<dbReference type="CDD" id="cd00075">
    <property type="entry name" value="HATPase"/>
    <property type="match status" value="1"/>
</dbReference>
<keyword evidence="9 17" id="KW-0418">Kinase</keyword>
<evidence type="ECO:0000256" key="7">
    <source>
        <dbReference type="ARBA" id="ARBA00022692"/>
    </source>
</evidence>
<dbReference type="EC" id="2.7.13.3" evidence="3"/>
<evidence type="ECO:0000256" key="8">
    <source>
        <dbReference type="ARBA" id="ARBA00022741"/>
    </source>
</evidence>
<evidence type="ECO:0000256" key="14">
    <source>
        <dbReference type="SAM" id="Coils"/>
    </source>
</evidence>
<dbReference type="InterPro" id="IPR036097">
    <property type="entry name" value="HisK_dim/P_sf"/>
</dbReference>
<dbReference type="Gene3D" id="6.10.340.10">
    <property type="match status" value="1"/>
</dbReference>
<dbReference type="InterPro" id="IPR036890">
    <property type="entry name" value="HATPase_C_sf"/>
</dbReference>
<dbReference type="FunFam" id="1.10.287.130:FF:000001">
    <property type="entry name" value="Two-component sensor histidine kinase"/>
    <property type="match status" value="1"/>
</dbReference>
<evidence type="ECO:0000313" key="18">
    <source>
        <dbReference type="Proteomes" id="UP001145050"/>
    </source>
</evidence>